<dbReference type="GO" id="GO:0046983">
    <property type="term" value="F:protein dimerization activity"/>
    <property type="evidence" value="ECO:0007669"/>
    <property type="project" value="InterPro"/>
</dbReference>
<dbReference type="PANTHER" id="PTHR46278:SF2">
    <property type="entry name" value="ASPARTATE-SEMIALDEHYDE DEHYDROGENASE"/>
    <property type="match status" value="1"/>
</dbReference>
<feature type="binding site" evidence="15">
    <location>
        <begin position="7"/>
        <end position="10"/>
    </location>
    <ligand>
        <name>NADP(+)</name>
        <dbReference type="ChEBI" id="CHEBI:58349"/>
    </ligand>
</feature>
<dbReference type="GO" id="GO:0009088">
    <property type="term" value="P:threonine biosynthetic process"/>
    <property type="evidence" value="ECO:0007669"/>
    <property type="project" value="UniProtKB-UniRule"/>
</dbReference>
<dbReference type="SUPFAM" id="SSF55347">
    <property type="entry name" value="Glyceraldehyde-3-phosphate dehydrogenase-like, C-terminal domain"/>
    <property type="match status" value="1"/>
</dbReference>
<evidence type="ECO:0000256" key="4">
    <source>
        <dbReference type="ARBA" id="ARBA00010584"/>
    </source>
</evidence>
<evidence type="ECO:0000256" key="15">
    <source>
        <dbReference type="HAMAP-Rule" id="MF_02121"/>
    </source>
</evidence>
<evidence type="ECO:0000256" key="8">
    <source>
        <dbReference type="ARBA" id="ARBA00022697"/>
    </source>
</evidence>
<keyword evidence="7 15" id="KW-0028">Amino-acid biosynthesis</keyword>
<comment type="pathway">
    <text evidence="1 15">Amino-acid biosynthesis; L-methionine biosynthesis via de novo pathway; L-homoserine from L-aspartate: step 2/3.</text>
</comment>
<dbReference type="GO" id="GO:0019877">
    <property type="term" value="P:diaminopimelate biosynthetic process"/>
    <property type="evidence" value="ECO:0007669"/>
    <property type="project" value="UniProtKB-UniRule"/>
</dbReference>
<feature type="binding site" evidence="15">
    <location>
        <begin position="154"/>
        <end position="155"/>
    </location>
    <ligand>
        <name>NADP(+)</name>
        <dbReference type="ChEBI" id="CHEBI:58349"/>
    </ligand>
</feature>
<dbReference type="UniPathway" id="UPA00051">
    <property type="reaction ID" value="UER00464"/>
</dbReference>
<dbReference type="InterPro" id="IPR005986">
    <property type="entry name" value="Asp_semialdehyde_DH_beta"/>
</dbReference>
<reference evidence="18 19" key="1">
    <citation type="submission" date="2015-10" db="EMBL/GenBank/DDBJ databases">
        <title>Metagenome-Assembled Genomes uncover a global brackish microbiome.</title>
        <authorList>
            <person name="Hugerth L.W."/>
            <person name="Larsson J."/>
            <person name="Alneberg J."/>
            <person name="Lindh M.V."/>
            <person name="Legrand C."/>
            <person name="Pinhassi J."/>
            <person name="Andersson A.F."/>
        </authorList>
    </citation>
    <scope>NUCLEOTIDE SEQUENCE [LARGE SCALE GENOMIC DNA]</scope>
    <source>
        <strain evidence="18">BACL9 MAG-120820-bin42</strain>
    </source>
</reference>
<dbReference type="InterPro" id="IPR000534">
    <property type="entry name" value="Semialdehyde_DH_NAD-bd"/>
</dbReference>
<dbReference type="Gene3D" id="3.30.360.10">
    <property type="entry name" value="Dihydrodipicolinate Reductase, domain 2"/>
    <property type="match status" value="1"/>
</dbReference>
<evidence type="ECO:0000256" key="11">
    <source>
        <dbReference type="ARBA" id="ARBA00023002"/>
    </source>
</evidence>
<comment type="function">
    <text evidence="15">Catalyzes the NADPH-dependent formation of L-aspartate-semialdehyde (L-ASA) by the reductive dephosphorylation of L-aspartyl-4-phosphate.</text>
</comment>
<dbReference type="UniPathway" id="UPA00050">
    <property type="reaction ID" value="UER00463"/>
</dbReference>
<evidence type="ECO:0000256" key="7">
    <source>
        <dbReference type="ARBA" id="ARBA00022605"/>
    </source>
</evidence>
<evidence type="ECO:0000256" key="3">
    <source>
        <dbReference type="ARBA" id="ARBA00005097"/>
    </source>
</evidence>
<proteinExistence type="inferred from homology"/>
<dbReference type="NCBIfam" id="TIGR01296">
    <property type="entry name" value="asd_B"/>
    <property type="match status" value="1"/>
</dbReference>
<dbReference type="GO" id="GO:0009089">
    <property type="term" value="P:lysine biosynthetic process via diaminopimelate"/>
    <property type="evidence" value="ECO:0007669"/>
    <property type="project" value="UniProtKB-UniRule"/>
</dbReference>
<dbReference type="GO" id="GO:0051287">
    <property type="term" value="F:NAD binding"/>
    <property type="evidence" value="ECO:0007669"/>
    <property type="project" value="InterPro"/>
</dbReference>
<evidence type="ECO:0000313" key="19">
    <source>
        <dbReference type="Proteomes" id="UP000051557"/>
    </source>
</evidence>
<feature type="binding site" evidence="15">
    <location>
        <position position="151"/>
    </location>
    <ligand>
        <name>substrate</name>
    </ligand>
</feature>
<comment type="pathway">
    <text evidence="2 15">Amino-acid biosynthesis; L-lysine biosynthesis via DAP pathway; (S)-tetrahydrodipicolinate from L-aspartate: step 2/4.</text>
</comment>
<comment type="subunit">
    <text evidence="5 15">Homodimer.</text>
</comment>
<feature type="domain" description="Semialdehyde dehydrogenase NAD-binding" evidence="17">
    <location>
        <begin position="2"/>
        <end position="115"/>
    </location>
</feature>
<evidence type="ECO:0000256" key="12">
    <source>
        <dbReference type="ARBA" id="ARBA00023154"/>
    </source>
</evidence>
<accession>A0A0R2X806</accession>
<dbReference type="GO" id="GO:0071266">
    <property type="term" value="P:'de novo' L-methionine biosynthetic process"/>
    <property type="evidence" value="ECO:0007669"/>
    <property type="project" value="UniProtKB-UniRule"/>
</dbReference>
<comment type="catalytic activity">
    <reaction evidence="14 15">
        <text>L-aspartate 4-semialdehyde + phosphate + NADP(+) = 4-phospho-L-aspartate + NADPH + H(+)</text>
        <dbReference type="Rhea" id="RHEA:24284"/>
        <dbReference type="ChEBI" id="CHEBI:15378"/>
        <dbReference type="ChEBI" id="CHEBI:43474"/>
        <dbReference type="ChEBI" id="CHEBI:57535"/>
        <dbReference type="ChEBI" id="CHEBI:57783"/>
        <dbReference type="ChEBI" id="CHEBI:58349"/>
        <dbReference type="ChEBI" id="CHEBI:537519"/>
        <dbReference type="EC" id="1.2.1.11"/>
    </reaction>
</comment>
<dbReference type="NCBIfam" id="NF011456">
    <property type="entry name" value="PRK14874.1"/>
    <property type="match status" value="1"/>
</dbReference>
<evidence type="ECO:0000259" key="17">
    <source>
        <dbReference type="SMART" id="SM00859"/>
    </source>
</evidence>
<evidence type="ECO:0000256" key="14">
    <source>
        <dbReference type="ARBA" id="ARBA00047891"/>
    </source>
</evidence>
<dbReference type="PIRSF" id="PIRSF000148">
    <property type="entry name" value="ASA_dh"/>
    <property type="match status" value="1"/>
</dbReference>
<evidence type="ECO:0000256" key="9">
    <source>
        <dbReference type="ARBA" id="ARBA00022857"/>
    </source>
</evidence>
<dbReference type="CDD" id="cd02316">
    <property type="entry name" value="VcASADH2_like_N"/>
    <property type="match status" value="1"/>
</dbReference>
<dbReference type="GO" id="GO:0009097">
    <property type="term" value="P:isoleucine biosynthetic process"/>
    <property type="evidence" value="ECO:0007669"/>
    <property type="project" value="UniProtKB-UniRule"/>
</dbReference>
<evidence type="ECO:0000256" key="1">
    <source>
        <dbReference type="ARBA" id="ARBA00005021"/>
    </source>
</evidence>
<dbReference type="EC" id="1.2.1.11" evidence="6 15"/>
<dbReference type="Pfam" id="PF01118">
    <property type="entry name" value="Semialdhyde_dh"/>
    <property type="match status" value="1"/>
</dbReference>
<keyword evidence="13 15" id="KW-0486">Methionine biosynthesis</keyword>
<dbReference type="SUPFAM" id="SSF51735">
    <property type="entry name" value="NAD(P)-binding Rossmann-fold domains"/>
    <property type="match status" value="1"/>
</dbReference>
<keyword evidence="9 15" id="KW-0521">NADP</keyword>
<feature type="binding site" evidence="15">
    <location>
        <position position="204"/>
    </location>
    <ligand>
        <name>substrate</name>
    </ligand>
</feature>
<protein>
    <recommendedName>
        <fullName evidence="6 15">Aspartate-semialdehyde dehydrogenase</fullName>
        <shortName evidence="15">ASA dehydrogenase</shortName>
        <shortName evidence="15">ASADH</shortName>
        <ecNumber evidence="6 15">1.2.1.11</ecNumber>
    </recommendedName>
    <alternativeName>
        <fullName evidence="15">Aspartate-beta-semialdehyde dehydrogenase</fullName>
    </alternativeName>
</protein>
<dbReference type="GO" id="GO:0004073">
    <property type="term" value="F:aspartate-semialdehyde dehydrogenase activity"/>
    <property type="evidence" value="ECO:0007669"/>
    <property type="project" value="UniProtKB-UniRule"/>
</dbReference>
<sequence length="334" mass="35633">MAVVGVTGAVGQEILRVLERRKFPVSELVPLASERSAGTEVEFAGKKVKVRKLEAASFAGVEVAFFSAGATRSREFIPIARKAGAVVVDNSSAFRMNPEVPLVVPEVNGDLLDAKPKLIANPNCSAAILAVALAPLHQLAGLESVVVATYQSASGAGAKAMAELEQQVRDYAAGKELKAEVFPHVLAFNLFSHNSPMGKDGYNEEEQKMVEETRKIFGLPKLRMVPTCVRVPVPRAHSEAVVARFLKPISLEAAKRALEGAAGVRLVDEPKKNLFPMPSHASGELDVFVGRVREVEGDPHSIAFFVSGDQLLKGAAWNAAQIAEELAKRGGLPA</sequence>
<dbReference type="AlphaFoldDB" id="A0A0R2X806"/>
<gene>
    <name evidence="15" type="primary">asd</name>
    <name evidence="18" type="ORF">ABS32_08290</name>
</gene>
<comment type="pathway">
    <text evidence="3 15">Amino-acid biosynthesis; L-threonine biosynthesis; L-threonine from L-aspartate: step 2/5.</text>
</comment>
<dbReference type="Proteomes" id="UP000051557">
    <property type="component" value="Unassembled WGS sequence"/>
</dbReference>
<dbReference type="InterPro" id="IPR012280">
    <property type="entry name" value="Semialdhyde_DH_dimer_dom"/>
</dbReference>
<feature type="binding site" evidence="15">
    <location>
        <position position="95"/>
    </location>
    <ligand>
        <name>phosphate</name>
        <dbReference type="ChEBI" id="CHEBI:43474"/>
    </ligand>
</feature>
<dbReference type="Pfam" id="PF02774">
    <property type="entry name" value="Semialdhyde_dhC"/>
    <property type="match status" value="1"/>
</dbReference>
<dbReference type="PANTHER" id="PTHR46278">
    <property type="entry name" value="DEHYDROGENASE, PUTATIVE-RELATED"/>
    <property type="match status" value="1"/>
</dbReference>
<dbReference type="CDD" id="cd18131">
    <property type="entry name" value="ASADH_C_bac_euk_like"/>
    <property type="match status" value="1"/>
</dbReference>
<evidence type="ECO:0000256" key="16">
    <source>
        <dbReference type="PIRSR" id="PIRSR000148-1"/>
    </source>
</evidence>
<organism evidence="18 19">
    <name type="scientific">Verrucomicrobia subdivision 6 bacterium BACL9 MAG-120820-bin42</name>
    <dbReference type="NCBI Taxonomy" id="1655634"/>
    <lineage>
        <taxon>Bacteria</taxon>
        <taxon>Pseudomonadati</taxon>
        <taxon>Verrucomicrobiota</taxon>
        <taxon>Verrucomicrobiia</taxon>
        <taxon>Verrucomicrobiales</taxon>
        <taxon>Verrucomicrobia subdivision 6</taxon>
    </lineage>
</organism>
<comment type="caution">
    <text evidence="18">The sequence shown here is derived from an EMBL/GenBank/DDBJ whole genome shotgun (WGS) entry which is preliminary data.</text>
</comment>
<keyword evidence="10 15" id="KW-0220">Diaminopimelate biosynthesis</keyword>
<feature type="binding site" evidence="15">
    <location>
        <position position="230"/>
    </location>
    <ligand>
        <name>substrate</name>
    </ligand>
</feature>
<dbReference type="SMART" id="SM00859">
    <property type="entry name" value="Semialdhyde_dh"/>
    <property type="match status" value="1"/>
</dbReference>
<evidence type="ECO:0000256" key="10">
    <source>
        <dbReference type="ARBA" id="ARBA00022915"/>
    </source>
</evidence>
<dbReference type="EMBL" id="LIDM01000453">
    <property type="protein sequence ID" value="KRP30828.1"/>
    <property type="molecule type" value="Genomic_DNA"/>
</dbReference>
<dbReference type="InterPro" id="IPR012080">
    <property type="entry name" value="Asp_semialdehyde_DH"/>
</dbReference>
<feature type="binding site" evidence="15">
    <location>
        <begin position="35"/>
        <end position="36"/>
    </location>
    <ligand>
        <name>NADP(+)</name>
        <dbReference type="ChEBI" id="CHEBI:58349"/>
    </ligand>
</feature>
<feature type="active site" description="Acyl-thioester intermediate" evidence="15 16">
    <location>
        <position position="124"/>
    </location>
</feature>
<evidence type="ECO:0000256" key="5">
    <source>
        <dbReference type="ARBA" id="ARBA00011738"/>
    </source>
</evidence>
<dbReference type="Gene3D" id="3.40.50.720">
    <property type="entry name" value="NAD(P)-binding Rossmann-like Domain"/>
    <property type="match status" value="1"/>
</dbReference>
<evidence type="ECO:0000256" key="2">
    <source>
        <dbReference type="ARBA" id="ARBA00005076"/>
    </source>
</evidence>
<dbReference type="HAMAP" id="MF_02121">
    <property type="entry name" value="ASADH"/>
    <property type="match status" value="1"/>
</dbReference>
<keyword evidence="12 15" id="KW-0457">Lysine biosynthesis</keyword>
<evidence type="ECO:0000256" key="6">
    <source>
        <dbReference type="ARBA" id="ARBA00013120"/>
    </source>
</evidence>
<dbReference type="UniPathway" id="UPA00034">
    <property type="reaction ID" value="UER00016"/>
</dbReference>
<feature type="active site" description="Proton acceptor" evidence="15 16">
    <location>
        <position position="237"/>
    </location>
</feature>
<evidence type="ECO:0000313" key="18">
    <source>
        <dbReference type="EMBL" id="KRP30828.1"/>
    </source>
</evidence>
<feature type="binding site" evidence="15">
    <location>
        <position position="310"/>
    </location>
    <ligand>
        <name>NADP(+)</name>
        <dbReference type="ChEBI" id="CHEBI:58349"/>
    </ligand>
</feature>
<dbReference type="GO" id="GO:0050661">
    <property type="term" value="F:NADP binding"/>
    <property type="evidence" value="ECO:0007669"/>
    <property type="project" value="UniProtKB-UniRule"/>
</dbReference>
<dbReference type="InterPro" id="IPR036291">
    <property type="entry name" value="NAD(P)-bd_dom_sf"/>
</dbReference>
<keyword evidence="8 15" id="KW-0791">Threonine biosynthesis</keyword>
<evidence type="ECO:0000256" key="13">
    <source>
        <dbReference type="ARBA" id="ARBA00023167"/>
    </source>
</evidence>
<comment type="caution">
    <text evidence="15">Lacks conserved residue(s) required for the propagation of feature annotation.</text>
</comment>
<comment type="similarity">
    <text evidence="4 15">Belongs to the aspartate-semialdehyde dehydrogenase family.</text>
</comment>
<keyword evidence="11 15" id="KW-0560">Oxidoreductase</keyword>
<name>A0A0R2X806_9BACT</name>